<feature type="compositionally biased region" description="Basic and acidic residues" evidence="3">
    <location>
        <begin position="39"/>
        <end position="51"/>
    </location>
</feature>
<dbReference type="EMBL" id="JAGHQM010000060">
    <property type="protein sequence ID" value="KAH0565795.1"/>
    <property type="molecule type" value="Genomic_DNA"/>
</dbReference>
<evidence type="ECO:0000259" key="4">
    <source>
        <dbReference type="Pfam" id="PF08698"/>
    </source>
</evidence>
<evidence type="ECO:0000256" key="3">
    <source>
        <dbReference type="SAM" id="MobiDB-lite"/>
    </source>
</evidence>
<comment type="subcellular location">
    <subcellularLocation>
        <location evidence="1">Nucleus</location>
        <location evidence="1">Nucleolus</location>
    </subcellularLocation>
</comment>
<name>A0A9P8LH44_9PEZI</name>
<keyword evidence="2" id="KW-0539">Nucleus</keyword>
<dbReference type="PANTHER" id="PTHR21686:SF12">
    <property type="entry name" value="DEOXYNUCLEOTIDYLTRANSFERASE TERMINAL-INTERACTING PROTEIN 2"/>
    <property type="match status" value="1"/>
</dbReference>
<dbReference type="Pfam" id="PF08698">
    <property type="entry name" value="Fcf2"/>
    <property type="match status" value="1"/>
</dbReference>
<sequence length="243" mass="27509">MATEFEECQPDIIPERMDGDADDDDLSDQQIRQLLSDAENRLRARPTEHAPKGKLVSVSGFPRIDPGSVPQPYIKSTGGVACIDSPQRPAPQGKDLACGPRLVEDPVRVKERLKKGKKATAGSDWFDLPRTNLTPQLKRDLQLLRLRSVLDPKRHYKKNTSKASQFPEFSQVGTIVEGSTEFYSARLPKRQRKNTFVDEVLAEEKDTGYFGRKYSDIQVSKTSGRRAFYKKLKEKRSHAGKRH</sequence>
<dbReference type="InterPro" id="IPR014810">
    <property type="entry name" value="Fcf2_C"/>
</dbReference>
<dbReference type="GO" id="GO:0003723">
    <property type="term" value="F:RNA binding"/>
    <property type="evidence" value="ECO:0007669"/>
    <property type="project" value="TreeGrafter"/>
</dbReference>
<organism evidence="5 6">
    <name type="scientific">Trichoglossum hirsutum</name>
    <dbReference type="NCBI Taxonomy" id="265104"/>
    <lineage>
        <taxon>Eukaryota</taxon>
        <taxon>Fungi</taxon>
        <taxon>Dikarya</taxon>
        <taxon>Ascomycota</taxon>
        <taxon>Pezizomycotina</taxon>
        <taxon>Geoglossomycetes</taxon>
        <taxon>Geoglossales</taxon>
        <taxon>Geoglossaceae</taxon>
        <taxon>Trichoglossum</taxon>
    </lineage>
</organism>
<feature type="domain" description="Fcf2 pre-rRNA processing C-terminal" evidence="4">
    <location>
        <begin position="117"/>
        <end position="213"/>
    </location>
</feature>
<evidence type="ECO:0000313" key="6">
    <source>
        <dbReference type="Proteomes" id="UP000750711"/>
    </source>
</evidence>
<keyword evidence="6" id="KW-1185">Reference proteome</keyword>
<dbReference type="GO" id="GO:0005730">
    <property type="term" value="C:nucleolus"/>
    <property type="evidence" value="ECO:0007669"/>
    <property type="project" value="UniProtKB-SubCell"/>
</dbReference>
<dbReference type="Proteomes" id="UP000750711">
    <property type="component" value="Unassembled WGS sequence"/>
</dbReference>
<evidence type="ECO:0000313" key="5">
    <source>
        <dbReference type="EMBL" id="KAH0565795.1"/>
    </source>
</evidence>
<reference evidence="5" key="1">
    <citation type="submission" date="2021-03" db="EMBL/GenBank/DDBJ databases">
        <title>Comparative genomics and phylogenomic investigation of the class Geoglossomycetes provide insights into ecological specialization and systematics.</title>
        <authorList>
            <person name="Melie T."/>
            <person name="Pirro S."/>
            <person name="Miller A.N."/>
            <person name="Quandt A."/>
        </authorList>
    </citation>
    <scope>NUCLEOTIDE SEQUENCE</scope>
    <source>
        <strain evidence="5">CAQ_001_2017</strain>
    </source>
</reference>
<dbReference type="GO" id="GO:0006396">
    <property type="term" value="P:RNA processing"/>
    <property type="evidence" value="ECO:0007669"/>
    <property type="project" value="TreeGrafter"/>
</dbReference>
<feature type="region of interest" description="Disordered" evidence="3">
    <location>
        <begin position="1"/>
        <end position="25"/>
    </location>
</feature>
<comment type="caution">
    <text evidence="5">The sequence shown here is derived from an EMBL/GenBank/DDBJ whole genome shotgun (WGS) entry which is preliminary data.</text>
</comment>
<proteinExistence type="predicted"/>
<dbReference type="PANTHER" id="PTHR21686">
    <property type="entry name" value="DEOXYNUCLEOTIDYLTRANSFERASE TERMINAL-INTERACTING PROTEIN 2"/>
    <property type="match status" value="1"/>
</dbReference>
<accession>A0A9P8LH44</accession>
<protein>
    <recommendedName>
        <fullName evidence="4">Fcf2 pre-rRNA processing C-terminal domain-containing protein</fullName>
    </recommendedName>
</protein>
<evidence type="ECO:0000256" key="2">
    <source>
        <dbReference type="ARBA" id="ARBA00023242"/>
    </source>
</evidence>
<dbReference type="AlphaFoldDB" id="A0A9P8LH44"/>
<feature type="region of interest" description="Disordered" evidence="3">
    <location>
        <begin position="39"/>
        <end position="72"/>
    </location>
</feature>
<dbReference type="InterPro" id="IPR039883">
    <property type="entry name" value="Fcf2/DNTTIP2"/>
</dbReference>
<evidence type="ECO:0000256" key="1">
    <source>
        <dbReference type="ARBA" id="ARBA00004604"/>
    </source>
</evidence>
<gene>
    <name evidence="5" type="ORF">GP486_000814</name>
</gene>